<gene>
    <name evidence="4" type="ORF">J2Z62_000537</name>
</gene>
<dbReference type="GO" id="GO:0016787">
    <property type="term" value="F:hydrolase activity"/>
    <property type="evidence" value="ECO:0007669"/>
    <property type="project" value="UniProtKB-KW"/>
</dbReference>
<dbReference type="Gene3D" id="3.20.20.140">
    <property type="entry name" value="Metal-dependent hydrolases"/>
    <property type="match status" value="1"/>
</dbReference>
<proteinExistence type="inferred from homology"/>
<dbReference type="EC" id="3.1.1.104" evidence="4"/>
<evidence type="ECO:0000256" key="1">
    <source>
        <dbReference type="ARBA" id="ARBA00022723"/>
    </source>
</evidence>
<dbReference type="SUPFAM" id="SSF51556">
    <property type="entry name" value="Metallo-dependent hydrolases"/>
    <property type="match status" value="1"/>
</dbReference>
<dbReference type="InterPro" id="IPR001559">
    <property type="entry name" value="Phosphotriesterase"/>
</dbReference>
<keyword evidence="5" id="KW-1185">Reference proteome</keyword>
<comment type="similarity">
    <text evidence="3">Belongs to the metallo-dependent hydrolases superfamily. Phosphotriesterase family.</text>
</comment>
<dbReference type="InterPro" id="IPR032466">
    <property type="entry name" value="Metal_Hydrolase"/>
</dbReference>
<feature type="modified residue" description="N6-carboxylysine" evidence="3">
    <location>
        <position position="158"/>
    </location>
</feature>
<protein>
    <submittedName>
        <fullName evidence="4">Metal-dependent phosphotriesterase family hydrolase</fullName>
        <ecNumber evidence="4">3.1.1.104</ecNumber>
    </submittedName>
</protein>
<keyword evidence="1" id="KW-0479">Metal-binding</keyword>
<dbReference type="Proteomes" id="UP001240643">
    <property type="component" value="Unassembled WGS sequence"/>
</dbReference>
<dbReference type="EMBL" id="JAUSWO010000001">
    <property type="protein sequence ID" value="MDQ0514099.1"/>
    <property type="molecule type" value="Genomic_DNA"/>
</dbReference>
<dbReference type="PROSITE" id="PS51347">
    <property type="entry name" value="PHOSPHOTRIESTERASE_2"/>
    <property type="match status" value="1"/>
</dbReference>
<name>A0ABU0LZH7_9BACT</name>
<evidence type="ECO:0000256" key="2">
    <source>
        <dbReference type="ARBA" id="ARBA00022801"/>
    </source>
</evidence>
<dbReference type="PIRSF" id="PIRSF016839">
    <property type="entry name" value="PhP"/>
    <property type="match status" value="1"/>
</dbReference>
<evidence type="ECO:0000313" key="4">
    <source>
        <dbReference type="EMBL" id="MDQ0514099.1"/>
    </source>
</evidence>
<dbReference type="PANTHER" id="PTHR10819:SF3">
    <property type="entry name" value="PHOSPHOTRIESTERASE-RELATED PROTEIN"/>
    <property type="match status" value="1"/>
</dbReference>
<reference evidence="4" key="1">
    <citation type="submission" date="2023-07" db="EMBL/GenBank/DDBJ databases">
        <title>Genomic Encyclopedia of Type Strains, Phase IV (KMG-IV): sequencing the most valuable type-strain genomes for metagenomic binning, comparative biology and taxonomic classification.</title>
        <authorList>
            <person name="Goeker M."/>
        </authorList>
    </citation>
    <scope>NUCLEOTIDE SEQUENCE [LARGE SCALE GENOMIC DNA]</scope>
    <source>
        <strain evidence="4">DSM 21204</strain>
    </source>
</reference>
<accession>A0ABU0LZH7</accession>
<organism evidence="4 5">
    <name type="scientific">Mycoplasmoides fastidiosum</name>
    <dbReference type="NCBI Taxonomy" id="92758"/>
    <lineage>
        <taxon>Bacteria</taxon>
        <taxon>Bacillati</taxon>
        <taxon>Mycoplasmatota</taxon>
        <taxon>Mycoplasmoidales</taxon>
        <taxon>Mycoplasmoidaceae</taxon>
        <taxon>Mycoplasmoides</taxon>
    </lineage>
</organism>
<comment type="caution">
    <text evidence="4">The sequence shown here is derived from an EMBL/GenBank/DDBJ whole genome shotgun (WGS) entry which is preliminary data.</text>
</comment>
<keyword evidence="2 4" id="KW-0378">Hydrolase</keyword>
<dbReference type="RefSeq" id="WP_256547211.1">
    <property type="nucleotide sequence ID" value="NZ_CP101809.1"/>
</dbReference>
<evidence type="ECO:0000256" key="3">
    <source>
        <dbReference type="PROSITE-ProRule" id="PRU00679"/>
    </source>
</evidence>
<dbReference type="Pfam" id="PF02126">
    <property type="entry name" value="PTE"/>
    <property type="match status" value="1"/>
</dbReference>
<dbReference type="PANTHER" id="PTHR10819">
    <property type="entry name" value="PHOSPHOTRIESTERASE-RELATED"/>
    <property type="match status" value="1"/>
</dbReference>
<sequence length="339" mass="38347">MHSQKREKLNFIRTVLGDIKPEELGFTNSHEHLIRSGGIEVREHKDFLMDSVPAGKAEFQEWLDNGGKSLVCCDPIGCGRNVPKMLEIAESFKDKGHILMLTGFHKAHFYDTKISFLAVTPVDDVVDMCVREIEEGMDLYSYAGPVVKRTKHKAGLIKAGTGYAMIHPFEMKSLEVSAKTHLRTGCPIIVHCQLGTMAYEAAQILIGHGADPSSIALCHLNKNPDRYYYKKVLELGVNICFDGPDRVKYYADSVLADNIHWLLQQNPAFANQILLSMDAGRCYYQTNYSLERGDVFALGMKYLITRFIPLLEEVGVAKADIQKFMVDNPREWLRFRKVN</sequence>
<evidence type="ECO:0000313" key="5">
    <source>
        <dbReference type="Proteomes" id="UP001240643"/>
    </source>
</evidence>